<dbReference type="PANTHER" id="PTHR43566:SF1">
    <property type="entry name" value="AAA+ ATPASE DOMAIN-CONTAINING PROTEIN"/>
    <property type="match status" value="1"/>
</dbReference>
<reference evidence="2" key="1">
    <citation type="submission" date="2019-08" db="EMBL/GenBank/DDBJ databases">
        <authorList>
            <person name="Kucharzyk K."/>
            <person name="Murdoch R.W."/>
            <person name="Higgins S."/>
            <person name="Loffler F."/>
        </authorList>
    </citation>
    <scope>NUCLEOTIDE SEQUENCE</scope>
</reference>
<dbReference type="Pfam" id="PF13635">
    <property type="entry name" value="DUF4143"/>
    <property type="match status" value="1"/>
</dbReference>
<comment type="caution">
    <text evidence="2">The sequence shown here is derived from an EMBL/GenBank/DDBJ whole genome shotgun (WGS) entry which is preliminary data.</text>
</comment>
<dbReference type="AlphaFoldDB" id="A0A645GH20"/>
<sequence length="186" mass="20744">MKRLFELGCLYSGQILSYTKIIGQLEDAGNTTTLANYLKLLSDCGLLGGLEKYAGSIIRKRSSSPKFQVYNNALLTSQDKKSYSTTIVNPKLWGRLVESSVGAHLLNHSISERYNLNYWREGNNEVDFIIEKGDKVIGLEVKSGASADNKGMAIFNEKFHPDKILLVGTGGIPYEEFLKINPKDIY</sequence>
<dbReference type="PANTHER" id="PTHR43566">
    <property type="entry name" value="CONSERVED PROTEIN"/>
    <property type="match status" value="1"/>
</dbReference>
<dbReference type="InterPro" id="IPR025420">
    <property type="entry name" value="DUF4143"/>
</dbReference>
<dbReference type="EMBL" id="VSSQ01074618">
    <property type="protein sequence ID" value="MPN25440.1"/>
    <property type="molecule type" value="Genomic_DNA"/>
</dbReference>
<accession>A0A645GH20</accession>
<organism evidence="2">
    <name type="scientific">bioreactor metagenome</name>
    <dbReference type="NCBI Taxonomy" id="1076179"/>
    <lineage>
        <taxon>unclassified sequences</taxon>
        <taxon>metagenomes</taxon>
        <taxon>ecological metagenomes</taxon>
    </lineage>
</organism>
<protein>
    <recommendedName>
        <fullName evidence="1">DUF4143 domain-containing protein</fullName>
    </recommendedName>
</protein>
<dbReference type="InterPro" id="IPR011335">
    <property type="entry name" value="Restrct_endonuc-II-like"/>
</dbReference>
<feature type="domain" description="DUF4143" evidence="1">
    <location>
        <begin position="1"/>
        <end position="144"/>
    </location>
</feature>
<proteinExistence type="predicted"/>
<dbReference type="SUPFAM" id="SSF52980">
    <property type="entry name" value="Restriction endonuclease-like"/>
    <property type="match status" value="1"/>
</dbReference>
<evidence type="ECO:0000313" key="2">
    <source>
        <dbReference type="EMBL" id="MPN25440.1"/>
    </source>
</evidence>
<name>A0A645GH20_9ZZZZ</name>
<gene>
    <name evidence="2" type="ORF">SDC9_172849</name>
</gene>
<evidence type="ECO:0000259" key="1">
    <source>
        <dbReference type="Pfam" id="PF13635"/>
    </source>
</evidence>